<evidence type="ECO:0000256" key="1">
    <source>
        <dbReference type="SAM" id="MobiDB-lite"/>
    </source>
</evidence>
<evidence type="ECO:0000313" key="4">
    <source>
        <dbReference type="Proteomes" id="UP001251528"/>
    </source>
</evidence>
<dbReference type="EMBL" id="JASWJB010000020">
    <property type="protein sequence ID" value="KAK2612094.1"/>
    <property type="molecule type" value="Genomic_DNA"/>
</dbReference>
<name>A0AAJ0CYR6_9HYPO</name>
<comment type="caution">
    <text evidence="3">The sequence shown here is derived from an EMBL/GenBank/DDBJ whole genome shotgun (WGS) entry which is preliminary data.</text>
</comment>
<dbReference type="Proteomes" id="UP001251528">
    <property type="component" value="Unassembled WGS sequence"/>
</dbReference>
<feature type="transmembrane region" description="Helical" evidence="2">
    <location>
        <begin position="29"/>
        <end position="54"/>
    </location>
</feature>
<feature type="transmembrane region" description="Helical" evidence="2">
    <location>
        <begin position="122"/>
        <end position="140"/>
    </location>
</feature>
<gene>
    <name evidence="3" type="ORF">QQS21_001824</name>
</gene>
<accession>A0AAJ0CYR6</accession>
<feature type="region of interest" description="Disordered" evidence="1">
    <location>
        <begin position="331"/>
        <end position="366"/>
    </location>
</feature>
<dbReference type="PANTHER" id="PTHR37577:SF1">
    <property type="entry name" value="INTEGRAL MEMBRANE PROTEIN"/>
    <property type="match status" value="1"/>
</dbReference>
<dbReference type="InterPro" id="IPR053018">
    <property type="entry name" value="Elsinochrome_Biosynth-Asso"/>
</dbReference>
<organism evidence="3 4">
    <name type="scientific">Conoideocrella luteorostrata</name>
    <dbReference type="NCBI Taxonomy" id="1105319"/>
    <lineage>
        <taxon>Eukaryota</taxon>
        <taxon>Fungi</taxon>
        <taxon>Dikarya</taxon>
        <taxon>Ascomycota</taxon>
        <taxon>Pezizomycotina</taxon>
        <taxon>Sordariomycetes</taxon>
        <taxon>Hypocreomycetidae</taxon>
        <taxon>Hypocreales</taxon>
        <taxon>Clavicipitaceae</taxon>
        <taxon>Conoideocrella</taxon>
    </lineage>
</organism>
<feature type="transmembrane region" description="Helical" evidence="2">
    <location>
        <begin position="161"/>
        <end position="186"/>
    </location>
</feature>
<protein>
    <submittedName>
        <fullName evidence="3">Uncharacterized protein</fullName>
    </submittedName>
</protein>
<feature type="compositionally biased region" description="Basic and acidic residues" evidence="1">
    <location>
        <begin position="331"/>
        <end position="343"/>
    </location>
</feature>
<feature type="transmembrane region" description="Helical" evidence="2">
    <location>
        <begin position="222"/>
        <end position="240"/>
    </location>
</feature>
<evidence type="ECO:0000313" key="3">
    <source>
        <dbReference type="EMBL" id="KAK2612094.1"/>
    </source>
</evidence>
<dbReference type="PANTHER" id="PTHR37577">
    <property type="entry name" value="INTEGRAL MEMBRANE PROTEIN"/>
    <property type="match status" value="1"/>
</dbReference>
<keyword evidence="4" id="KW-1185">Reference proteome</keyword>
<sequence length="366" mass="40616">MDGSRAAQVTSSLHEGMECEFVGKGMADIAGIGIFVGFIGQAILSLLLSLWFFFLSKHSNVDLHYSKGTVEHAVERKRLGFASSMLMIGNDIQMVLGISYMTTAFASAATLDLYHLHLVFDIVSFVGVSNASAMVCWTFCKAKLNDGIDSSQPQSYIRSKYACYFTPSHRITYLFAVMFLALTIVLCVRLDEWAPNRASGRCYHAQLITLTTASHPAADKTYVAITSIWMILAMASAVFVDVHRRRSVLISAFLQFPVHLYMALALRSANQGKLEGEETDENGWDFGQTTAVVLLALAVEELYRKGQEYIVFEREVRRRGVQKGIVNADRVTSRDGELEDLRPQEQSAPEEQAHLNPGPTSGQQSY</sequence>
<feature type="transmembrane region" description="Helical" evidence="2">
    <location>
        <begin position="247"/>
        <end position="266"/>
    </location>
</feature>
<reference evidence="3" key="1">
    <citation type="submission" date="2023-06" db="EMBL/GenBank/DDBJ databases">
        <title>Conoideocrella luteorostrata (Hypocreales: Clavicipitaceae), a potential biocontrol fungus for elongate hemlock scale in United States Christmas tree production areas.</title>
        <authorList>
            <person name="Barrett H."/>
            <person name="Lovett B."/>
            <person name="Macias A.M."/>
            <person name="Stajich J.E."/>
            <person name="Kasson M.T."/>
        </authorList>
    </citation>
    <scope>NUCLEOTIDE SEQUENCE</scope>
    <source>
        <strain evidence="3">ARSEF 14590</strain>
    </source>
</reference>
<feature type="transmembrane region" description="Helical" evidence="2">
    <location>
        <begin position="94"/>
        <end position="116"/>
    </location>
</feature>
<keyword evidence="2" id="KW-0472">Membrane</keyword>
<dbReference type="AlphaFoldDB" id="A0AAJ0CYR6"/>
<keyword evidence="2" id="KW-0812">Transmembrane</keyword>
<evidence type="ECO:0000256" key="2">
    <source>
        <dbReference type="SAM" id="Phobius"/>
    </source>
</evidence>
<proteinExistence type="predicted"/>
<keyword evidence="2" id="KW-1133">Transmembrane helix</keyword>